<keyword evidence="8" id="KW-1185">Reference proteome</keyword>
<evidence type="ECO:0000256" key="1">
    <source>
        <dbReference type="ARBA" id="ARBA00011063"/>
    </source>
</evidence>
<name>A0A1H9ZLT9_9FIRM</name>
<evidence type="ECO:0000256" key="2">
    <source>
        <dbReference type="ARBA" id="ARBA00022801"/>
    </source>
</evidence>
<keyword evidence="5" id="KW-0175">Coiled coil</keyword>
<reference evidence="7 8" key="1">
    <citation type="submission" date="2016-10" db="EMBL/GenBank/DDBJ databases">
        <authorList>
            <person name="de Groot N.N."/>
        </authorList>
    </citation>
    <scope>NUCLEOTIDE SEQUENCE [LARGE SCALE GENOMIC DNA]</scope>
    <source>
        <strain evidence="7 8">DSM 18979</strain>
    </source>
</reference>
<dbReference type="OrthoDB" id="9784339at2"/>
<dbReference type="STRING" id="426128.SAMN05660297_00620"/>
<dbReference type="Proteomes" id="UP000199568">
    <property type="component" value="Unassembled WGS sequence"/>
</dbReference>
<dbReference type="InterPro" id="IPR023485">
    <property type="entry name" value="Ptyr_pPase"/>
</dbReference>
<dbReference type="SMART" id="SM00226">
    <property type="entry name" value="LMWPc"/>
    <property type="match status" value="1"/>
</dbReference>
<dbReference type="Gene3D" id="3.40.50.2300">
    <property type="match status" value="1"/>
</dbReference>
<comment type="similarity">
    <text evidence="1">Belongs to the low molecular weight phosphotyrosine protein phosphatase family.</text>
</comment>
<evidence type="ECO:0000256" key="5">
    <source>
        <dbReference type="SAM" id="Coils"/>
    </source>
</evidence>
<dbReference type="SUPFAM" id="SSF52788">
    <property type="entry name" value="Phosphotyrosine protein phosphatases I"/>
    <property type="match status" value="1"/>
</dbReference>
<dbReference type="InterPro" id="IPR017867">
    <property type="entry name" value="Tyr_phospatase_low_mol_wt"/>
</dbReference>
<dbReference type="RefSeq" id="WP_090439175.1">
    <property type="nucleotide sequence ID" value="NZ_FOHU01000002.1"/>
</dbReference>
<dbReference type="PANTHER" id="PTHR11717">
    <property type="entry name" value="LOW MOLECULAR WEIGHT PROTEIN TYROSINE PHOSPHATASE"/>
    <property type="match status" value="1"/>
</dbReference>
<gene>
    <name evidence="7" type="ORF">SAMN05660297_00620</name>
</gene>
<evidence type="ECO:0000313" key="8">
    <source>
        <dbReference type="Proteomes" id="UP000199568"/>
    </source>
</evidence>
<evidence type="ECO:0000259" key="6">
    <source>
        <dbReference type="SMART" id="SM00226"/>
    </source>
</evidence>
<feature type="active site" description="Proton donor" evidence="4">
    <location>
        <position position="122"/>
    </location>
</feature>
<feature type="domain" description="Phosphotyrosine protein phosphatase I" evidence="6">
    <location>
        <begin position="2"/>
        <end position="144"/>
    </location>
</feature>
<evidence type="ECO:0000256" key="3">
    <source>
        <dbReference type="ARBA" id="ARBA00022912"/>
    </source>
</evidence>
<evidence type="ECO:0000313" key="7">
    <source>
        <dbReference type="EMBL" id="SES82590.1"/>
    </source>
</evidence>
<dbReference type="AlphaFoldDB" id="A0A1H9ZLT9"/>
<evidence type="ECO:0000256" key="4">
    <source>
        <dbReference type="PIRSR" id="PIRSR617867-1"/>
    </source>
</evidence>
<proteinExistence type="inferred from homology"/>
<organism evidence="7 8">
    <name type="scientific">Natronincola peptidivorans</name>
    <dbReference type="NCBI Taxonomy" id="426128"/>
    <lineage>
        <taxon>Bacteria</taxon>
        <taxon>Bacillati</taxon>
        <taxon>Bacillota</taxon>
        <taxon>Clostridia</taxon>
        <taxon>Peptostreptococcales</taxon>
        <taxon>Natronincolaceae</taxon>
        <taxon>Natronincola</taxon>
    </lineage>
</organism>
<dbReference type="Pfam" id="PF01451">
    <property type="entry name" value="LMWPc"/>
    <property type="match status" value="1"/>
</dbReference>
<dbReference type="CDD" id="cd16344">
    <property type="entry name" value="LMWPAP"/>
    <property type="match status" value="1"/>
</dbReference>
<feature type="active site" description="Nucleophile" evidence="4">
    <location>
        <position position="8"/>
    </location>
</feature>
<dbReference type="EMBL" id="FOHU01000002">
    <property type="protein sequence ID" value="SES82590.1"/>
    <property type="molecule type" value="Genomic_DNA"/>
</dbReference>
<keyword evidence="3" id="KW-0904">Protein phosphatase</keyword>
<dbReference type="PANTHER" id="PTHR11717:SF31">
    <property type="entry name" value="LOW MOLECULAR WEIGHT PROTEIN-TYROSINE-PHOSPHATASE ETP-RELATED"/>
    <property type="match status" value="1"/>
</dbReference>
<feature type="coiled-coil region" evidence="5">
    <location>
        <begin position="110"/>
        <end position="183"/>
    </location>
</feature>
<dbReference type="GO" id="GO:0004725">
    <property type="term" value="F:protein tyrosine phosphatase activity"/>
    <property type="evidence" value="ECO:0007669"/>
    <property type="project" value="InterPro"/>
</dbReference>
<dbReference type="InterPro" id="IPR050438">
    <property type="entry name" value="LMW_PTPase"/>
</dbReference>
<feature type="active site" evidence="4">
    <location>
        <position position="14"/>
    </location>
</feature>
<dbReference type="PRINTS" id="PR00719">
    <property type="entry name" value="LMWPTPASE"/>
</dbReference>
<accession>A0A1H9ZLT9</accession>
<dbReference type="InterPro" id="IPR036196">
    <property type="entry name" value="Ptyr_pPase_sf"/>
</dbReference>
<sequence>MKTILFVCTGNTCRSSIAEVLCKDLIEKAGEDLGDIKVISAGTSAMKGDKASYASKEIIREKGLSLDDHEARALTKDLIDEADLVLTMTTNHKHAVLNMAPQAENKVYTLKEYANDGENLEDVLDEMNEVYRKISTKKQRFMLENQKKLKELKEKRDALVRELKSVEREVEKLEKDFQEEITDCEDQLIFLKTKLPEMDIVDPFGQPIDAYRRSAVEIEESLKKLLKKLLKK</sequence>
<protein>
    <submittedName>
        <fullName evidence="7">Protein-tyrosine phosphatase</fullName>
    </submittedName>
</protein>
<keyword evidence="2" id="KW-0378">Hydrolase</keyword>